<dbReference type="Proteomes" id="UP000553888">
    <property type="component" value="Unassembled WGS sequence"/>
</dbReference>
<reference evidence="1 2" key="1">
    <citation type="submission" date="2020-07" db="EMBL/GenBank/DDBJ databases">
        <title>Sequencing the genomes of 1000 actinobacteria strains.</title>
        <authorList>
            <person name="Klenk H.-P."/>
        </authorList>
    </citation>
    <scope>NUCLEOTIDE SEQUENCE [LARGE SCALE GENOMIC DNA]</scope>
    <source>
        <strain evidence="1 2">DSM 23141</strain>
    </source>
</reference>
<name>A0A852YCM2_9MICO</name>
<evidence type="ECO:0000313" key="2">
    <source>
        <dbReference type="Proteomes" id="UP000553888"/>
    </source>
</evidence>
<dbReference type="RefSeq" id="WP_179566952.1">
    <property type="nucleotide sequence ID" value="NZ_JACBZY010000001.1"/>
</dbReference>
<comment type="caution">
    <text evidence="1">The sequence shown here is derived from an EMBL/GenBank/DDBJ whole genome shotgun (WGS) entry which is preliminary data.</text>
</comment>
<evidence type="ECO:0000313" key="1">
    <source>
        <dbReference type="EMBL" id="NYG99024.1"/>
    </source>
</evidence>
<dbReference type="EMBL" id="JACBZY010000001">
    <property type="protein sequence ID" value="NYG99024.1"/>
    <property type="molecule type" value="Genomic_DNA"/>
</dbReference>
<keyword evidence="2" id="KW-1185">Reference proteome</keyword>
<accession>A0A852YCM2</accession>
<organism evidence="1 2">
    <name type="scientific">Schumannella luteola</name>
    <dbReference type="NCBI Taxonomy" id="472059"/>
    <lineage>
        <taxon>Bacteria</taxon>
        <taxon>Bacillati</taxon>
        <taxon>Actinomycetota</taxon>
        <taxon>Actinomycetes</taxon>
        <taxon>Micrococcales</taxon>
        <taxon>Microbacteriaceae</taxon>
        <taxon>Schumannella</taxon>
    </lineage>
</organism>
<sequence length="238" mass="25362">MTRSAALSALIADGVFLAHEAQLQIVDRFGDHEHWDVDLATRQFRFTGPTPATLSLQLLGSAAPGPRSWLWGWANPSGYSPAIVGAATAARQLGERFRIPELVSGEVMFDDPAPAGEPEPGYQLGWDLSIAARVASGVWFGYSGRVEGGTRVWMLLEGLAFDLPSAPRVLRVIGEGLGTTTVGDHRRALASYTTLRGIPFDGFRLTLPDGVITVEFDQLGRIARLNGTAVPGPAPASA</sequence>
<dbReference type="AlphaFoldDB" id="A0A852YCM2"/>
<proteinExistence type="predicted"/>
<gene>
    <name evidence="1" type="ORF">BJ979_001650</name>
</gene>
<dbReference type="InterPro" id="IPR049249">
    <property type="entry name" value="DUF6882"/>
</dbReference>
<dbReference type="Pfam" id="PF21813">
    <property type="entry name" value="DUF6882"/>
    <property type="match status" value="1"/>
</dbReference>
<protein>
    <submittedName>
        <fullName evidence="1">Uncharacterized protein</fullName>
    </submittedName>
</protein>